<comment type="similarity">
    <text evidence="5">In the C-terminal section; belongs to the PRA-PH family.</text>
</comment>
<keyword evidence="11" id="KW-0460">Magnesium</keyword>
<dbReference type="UniPathway" id="UPA00031">
    <property type="reaction ID" value="UER00008"/>
</dbReference>
<comment type="subunit">
    <text evidence="11">Homodimer.</text>
</comment>
<feature type="binding site" evidence="11">
    <location>
        <position position="76"/>
    </location>
    <ligand>
        <name>Mg(2+)</name>
        <dbReference type="ChEBI" id="CHEBI:18420"/>
    </ligand>
</feature>
<dbReference type="GO" id="GO:0000105">
    <property type="term" value="P:L-histidine biosynthetic process"/>
    <property type="evidence" value="ECO:0007669"/>
    <property type="project" value="UniProtKB-UniRule"/>
</dbReference>
<feature type="binding site" evidence="11">
    <location>
        <position position="78"/>
    </location>
    <ligand>
        <name>Mg(2+)</name>
        <dbReference type="ChEBI" id="CHEBI:18420"/>
    </ligand>
</feature>
<dbReference type="PANTHER" id="PTHR42945:SF1">
    <property type="entry name" value="HISTIDINE BIOSYNTHESIS BIFUNCTIONAL PROTEIN HIS7"/>
    <property type="match status" value="1"/>
</dbReference>
<proteinExistence type="inferred from homology"/>
<evidence type="ECO:0000256" key="3">
    <source>
        <dbReference type="ARBA" id="ARBA00005169"/>
    </source>
</evidence>
<keyword evidence="10 11" id="KW-0368">Histidine biosynthesis</keyword>
<dbReference type="GO" id="GO:0004636">
    <property type="term" value="F:phosphoribosyl-ATP diphosphatase activity"/>
    <property type="evidence" value="ECO:0007669"/>
    <property type="project" value="UniProtKB-EC"/>
</dbReference>
<comment type="function">
    <text evidence="11">Catalyzes the hydrolysis of the adenine ring of phosphoribosyl-AMP.</text>
</comment>
<evidence type="ECO:0000256" key="10">
    <source>
        <dbReference type="ARBA" id="ARBA00023102"/>
    </source>
</evidence>
<dbReference type="EC" id="3.5.4.19" evidence="11"/>
<dbReference type="GO" id="GO:0005737">
    <property type="term" value="C:cytoplasm"/>
    <property type="evidence" value="ECO:0007669"/>
    <property type="project" value="UniProtKB-SubCell"/>
</dbReference>
<dbReference type="Proteomes" id="UP000027584">
    <property type="component" value="Unassembled WGS sequence"/>
</dbReference>
<evidence type="ECO:0000313" key="14">
    <source>
        <dbReference type="Proteomes" id="UP000027584"/>
    </source>
</evidence>
<comment type="catalytic activity">
    <reaction evidence="1 11">
        <text>1-(5-phospho-beta-D-ribosyl)-5'-AMP + H2O = 1-(5-phospho-beta-D-ribosyl)-5-[(5-phospho-beta-D-ribosylamino)methylideneamino]imidazole-4-carboxamide</text>
        <dbReference type="Rhea" id="RHEA:20049"/>
        <dbReference type="ChEBI" id="CHEBI:15377"/>
        <dbReference type="ChEBI" id="CHEBI:58435"/>
        <dbReference type="ChEBI" id="CHEBI:59457"/>
        <dbReference type="EC" id="3.5.4.19"/>
    </reaction>
</comment>
<comment type="similarity">
    <text evidence="6">In the N-terminal section; belongs to the PRA-CH family.</text>
</comment>
<dbReference type="Gene3D" id="3.10.20.810">
    <property type="entry name" value="Phosphoribosyl-AMP cyclohydrolase"/>
    <property type="match status" value="1"/>
</dbReference>
<evidence type="ECO:0000256" key="4">
    <source>
        <dbReference type="ARBA" id="ARBA00005204"/>
    </source>
</evidence>
<comment type="pathway">
    <text evidence="3 11">Amino-acid biosynthesis; L-histidine biosynthesis; L-histidine from 5-phospho-alpha-D-ribose 1-diphosphate: step 3/9.</text>
</comment>
<gene>
    <name evidence="11" type="primary">hisI</name>
    <name evidence="13" type="ORF">BN963_SGAL_02194</name>
</gene>
<evidence type="ECO:0000256" key="6">
    <source>
        <dbReference type="ARBA" id="ARBA00008299"/>
    </source>
</evidence>
<comment type="cofactor">
    <cofactor evidence="11">
        <name>Zn(2+)</name>
        <dbReference type="ChEBI" id="CHEBI:29105"/>
    </cofactor>
    <text evidence="11">Binds 1 zinc ion per subunit.</text>
</comment>
<dbReference type="FunFam" id="3.10.20.810:FF:000001">
    <property type="entry name" value="Histidine biosynthesis bifunctional protein HisIE"/>
    <property type="match status" value="1"/>
</dbReference>
<dbReference type="SUPFAM" id="SSF141734">
    <property type="entry name" value="HisI-like"/>
    <property type="match status" value="1"/>
</dbReference>
<comment type="cofactor">
    <cofactor evidence="11">
        <name>Mg(2+)</name>
        <dbReference type="ChEBI" id="CHEBI:18420"/>
    </cofactor>
    <text evidence="11">Binds 1 Mg(2+) ion per subunit.</text>
</comment>
<evidence type="ECO:0000256" key="2">
    <source>
        <dbReference type="ARBA" id="ARBA00001460"/>
    </source>
</evidence>
<comment type="pathway">
    <text evidence="4">Amino-acid biosynthesis; L-histidine biosynthesis; L-histidine from 5-phospho-alpha-D-ribose 1-diphosphate: step 2/9.</text>
</comment>
<evidence type="ECO:0000313" key="13">
    <source>
        <dbReference type="EMBL" id="CDO18987.1"/>
    </source>
</evidence>
<dbReference type="HAMAP" id="MF_01021">
    <property type="entry name" value="HisI"/>
    <property type="match status" value="1"/>
</dbReference>
<dbReference type="InterPro" id="IPR026660">
    <property type="entry name" value="PRA-CH"/>
</dbReference>
<dbReference type="AlphaFoldDB" id="A0A060RLP2"/>
<reference evidence="13 14" key="2">
    <citation type="submission" date="2014-05" db="EMBL/GenBank/DDBJ databases">
        <title>Genome sequence of Streptococcus gallolyticus.</title>
        <authorList>
            <person name="Del Campo R."/>
        </authorList>
    </citation>
    <scope>NUCLEOTIDE SEQUENCE [LARGE SCALE GENOMIC DNA]</scope>
    <source>
        <strain evidence="13 14">LMG17956</strain>
    </source>
</reference>
<comment type="caution">
    <text evidence="13">The sequence shown here is derived from an EMBL/GenBank/DDBJ whole genome shotgun (WGS) entry which is preliminary data.</text>
</comment>
<evidence type="ECO:0000256" key="5">
    <source>
        <dbReference type="ARBA" id="ARBA00007731"/>
    </source>
</evidence>
<dbReference type="PANTHER" id="PTHR42945">
    <property type="entry name" value="HISTIDINE BIOSYNTHESIS BIFUNCTIONAL PROTEIN"/>
    <property type="match status" value="1"/>
</dbReference>
<dbReference type="InterPro" id="IPR038019">
    <property type="entry name" value="PRib_AMP_CycHydrolase_sf"/>
</dbReference>
<keyword evidence="11" id="KW-0479">Metal-binding</keyword>
<feature type="binding site" evidence="11">
    <location>
        <position position="80"/>
    </location>
    <ligand>
        <name>Mg(2+)</name>
        <dbReference type="ChEBI" id="CHEBI:18420"/>
    </ligand>
</feature>
<feature type="binding site" evidence="11">
    <location>
        <position position="100"/>
    </location>
    <ligand>
        <name>Zn(2+)</name>
        <dbReference type="ChEBI" id="CHEBI:29105"/>
        <note>ligand shared between dimeric partners</note>
    </ligand>
</feature>
<evidence type="ECO:0000256" key="7">
    <source>
        <dbReference type="ARBA" id="ARBA00022490"/>
    </source>
</evidence>
<evidence type="ECO:0000256" key="1">
    <source>
        <dbReference type="ARBA" id="ARBA00000024"/>
    </source>
</evidence>
<name>A0A060RLP2_9STRE</name>
<feature type="binding site" evidence="11">
    <location>
        <position position="77"/>
    </location>
    <ligand>
        <name>Zn(2+)</name>
        <dbReference type="ChEBI" id="CHEBI:29105"/>
        <note>ligand shared between dimeric partners</note>
    </ligand>
</feature>
<reference evidence="13 14" key="1">
    <citation type="submission" date="2014-02" db="EMBL/GenBank/DDBJ databases">
        <authorList>
            <person name="Manrique M."/>
        </authorList>
    </citation>
    <scope>NUCLEOTIDE SEQUENCE [LARGE SCALE GENOMIC DNA]</scope>
    <source>
        <strain evidence="13 14">LMG17956</strain>
    </source>
</reference>
<dbReference type="EMBL" id="CCBC010000213">
    <property type="protein sequence ID" value="CDO18987.1"/>
    <property type="molecule type" value="Genomic_DNA"/>
</dbReference>
<evidence type="ECO:0000256" key="8">
    <source>
        <dbReference type="ARBA" id="ARBA00022605"/>
    </source>
</evidence>
<comment type="subcellular location">
    <subcellularLocation>
        <location evidence="11">Cytoplasm</location>
    </subcellularLocation>
</comment>
<comment type="catalytic activity">
    <reaction evidence="2">
        <text>1-(5-phospho-beta-D-ribosyl)-ATP + H2O = 1-(5-phospho-beta-D-ribosyl)-5'-AMP + diphosphate + H(+)</text>
        <dbReference type="Rhea" id="RHEA:22828"/>
        <dbReference type="ChEBI" id="CHEBI:15377"/>
        <dbReference type="ChEBI" id="CHEBI:15378"/>
        <dbReference type="ChEBI" id="CHEBI:33019"/>
        <dbReference type="ChEBI" id="CHEBI:59457"/>
        <dbReference type="ChEBI" id="CHEBI:73183"/>
        <dbReference type="EC" id="3.6.1.31"/>
    </reaction>
</comment>
<keyword evidence="9 11" id="KW-0378">Hydrolase</keyword>
<comment type="similarity">
    <text evidence="11">Belongs to the PRA-CH family.</text>
</comment>
<dbReference type="GO" id="GO:0004635">
    <property type="term" value="F:phosphoribosyl-AMP cyclohydrolase activity"/>
    <property type="evidence" value="ECO:0007669"/>
    <property type="project" value="UniProtKB-UniRule"/>
</dbReference>
<evidence type="ECO:0000256" key="9">
    <source>
        <dbReference type="ARBA" id="ARBA00022801"/>
    </source>
</evidence>
<accession>A0A060RLP2</accession>
<feature type="domain" description="Phosphoribosyl-AMP cyclohydrolase" evidence="12">
    <location>
        <begin position="29"/>
        <end position="102"/>
    </location>
</feature>
<feature type="binding site" evidence="11">
    <location>
        <position position="93"/>
    </location>
    <ligand>
        <name>Zn(2+)</name>
        <dbReference type="ChEBI" id="CHEBI:29105"/>
        <note>ligand shared between dimeric partners</note>
    </ligand>
</feature>
<dbReference type="GO" id="GO:0000287">
    <property type="term" value="F:magnesium ion binding"/>
    <property type="evidence" value="ECO:0007669"/>
    <property type="project" value="UniProtKB-UniRule"/>
</dbReference>
<protein>
    <recommendedName>
        <fullName evidence="11">Phosphoribosyl-AMP cyclohydrolase</fullName>
        <shortName evidence="11">PRA-CH</shortName>
        <ecNumber evidence="11">3.5.4.19</ecNumber>
    </recommendedName>
</protein>
<dbReference type="NCBIfam" id="NF000768">
    <property type="entry name" value="PRK00051.1"/>
    <property type="match status" value="1"/>
</dbReference>
<sequence>MSEIKLDFAKQDGLVPVIVTDYQTGQVLMLAYMNEEAYRLTLETKQMHYWSRSRQEIWHKGTTSGHYQYVKSIKTDCDCDTLLVAVKQEGAACHTGAYSCFFNDIL</sequence>
<keyword evidence="8 11" id="KW-0028">Amino-acid biosynthesis</keyword>
<keyword evidence="11" id="KW-0862">Zinc</keyword>
<evidence type="ECO:0000259" key="12">
    <source>
        <dbReference type="Pfam" id="PF01502"/>
    </source>
</evidence>
<organism evidence="13 14">
    <name type="scientific">Streptococcus gallolyticus</name>
    <dbReference type="NCBI Taxonomy" id="315405"/>
    <lineage>
        <taxon>Bacteria</taxon>
        <taxon>Bacillati</taxon>
        <taxon>Bacillota</taxon>
        <taxon>Bacilli</taxon>
        <taxon>Lactobacillales</taxon>
        <taxon>Streptococcaceae</taxon>
        <taxon>Streptococcus</taxon>
    </lineage>
</organism>
<dbReference type="GO" id="GO:0008270">
    <property type="term" value="F:zinc ion binding"/>
    <property type="evidence" value="ECO:0007669"/>
    <property type="project" value="UniProtKB-UniRule"/>
</dbReference>
<evidence type="ECO:0000256" key="11">
    <source>
        <dbReference type="HAMAP-Rule" id="MF_01021"/>
    </source>
</evidence>
<keyword evidence="7 11" id="KW-0963">Cytoplasm</keyword>
<dbReference type="InterPro" id="IPR002496">
    <property type="entry name" value="PRib_AMP_CycHydrolase_dom"/>
</dbReference>
<dbReference type="Pfam" id="PF01502">
    <property type="entry name" value="PRA-CH"/>
    <property type="match status" value="1"/>
</dbReference>